<evidence type="ECO:0000313" key="1">
    <source>
        <dbReference type="EMBL" id="WXL27731.1"/>
    </source>
</evidence>
<reference evidence="1 2" key="1">
    <citation type="submission" date="2024-03" db="EMBL/GenBank/DDBJ databases">
        <title>Complete genome of BD2.</title>
        <authorList>
            <person name="Cao G."/>
        </authorList>
    </citation>
    <scope>NUCLEOTIDE SEQUENCE [LARGE SCALE GENOMIC DNA]</scope>
    <source>
        <strain evidence="1 2">BD2</strain>
    </source>
</reference>
<organism evidence="1 2">
    <name type="scientific">Ectopseudomonas mendocina</name>
    <name type="common">Pseudomonas mendocina</name>
    <dbReference type="NCBI Taxonomy" id="300"/>
    <lineage>
        <taxon>Bacteria</taxon>
        <taxon>Pseudomonadati</taxon>
        <taxon>Pseudomonadota</taxon>
        <taxon>Gammaproteobacteria</taxon>
        <taxon>Pseudomonadales</taxon>
        <taxon>Pseudomonadaceae</taxon>
        <taxon>Ectopseudomonas</taxon>
    </lineage>
</organism>
<gene>
    <name evidence="1" type="ORF">WG219_09890</name>
</gene>
<sequence length="46" mass="5049">MKSHTHEIAGKTKAIAMALAKRHGYGEPTFIIYSGGLCVLRFEARS</sequence>
<protein>
    <submittedName>
        <fullName evidence="1">Uncharacterized protein</fullName>
    </submittedName>
</protein>
<name>A0ABZ2RNQ7_ECTME</name>
<dbReference type="EMBL" id="CP148074">
    <property type="protein sequence ID" value="WXL27731.1"/>
    <property type="molecule type" value="Genomic_DNA"/>
</dbReference>
<dbReference type="Proteomes" id="UP001476583">
    <property type="component" value="Chromosome"/>
</dbReference>
<proteinExistence type="predicted"/>
<keyword evidence="2" id="KW-1185">Reference proteome</keyword>
<accession>A0ABZ2RNQ7</accession>
<evidence type="ECO:0000313" key="2">
    <source>
        <dbReference type="Proteomes" id="UP001476583"/>
    </source>
</evidence>